<keyword evidence="12" id="KW-1185">Reference proteome</keyword>
<evidence type="ECO:0000256" key="3">
    <source>
        <dbReference type="ARBA" id="ARBA00022475"/>
    </source>
</evidence>
<evidence type="ECO:0000313" key="11">
    <source>
        <dbReference type="EMBL" id="MET7014369.1"/>
    </source>
</evidence>
<feature type="transmembrane region" description="Helical" evidence="9">
    <location>
        <begin position="91"/>
        <end position="114"/>
    </location>
</feature>
<keyword evidence="6 9" id="KW-1133">Transmembrane helix</keyword>
<accession>A0ABV2TKC8</accession>
<dbReference type="Pfam" id="PF04290">
    <property type="entry name" value="DctQ"/>
    <property type="match status" value="1"/>
</dbReference>
<comment type="subcellular location">
    <subcellularLocation>
        <location evidence="1 9">Cell inner membrane</location>
        <topology evidence="1 9">Multi-pass membrane protein</topology>
    </subcellularLocation>
</comment>
<evidence type="ECO:0000256" key="8">
    <source>
        <dbReference type="ARBA" id="ARBA00038436"/>
    </source>
</evidence>
<dbReference type="EMBL" id="JBEWZI010000008">
    <property type="protein sequence ID" value="MET7014369.1"/>
    <property type="molecule type" value="Genomic_DNA"/>
</dbReference>
<evidence type="ECO:0000256" key="9">
    <source>
        <dbReference type="RuleBase" id="RU369079"/>
    </source>
</evidence>
<dbReference type="PANTHER" id="PTHR35011:SF4">
    <property type="entry name" value="SLL1102 PROTEIN"/>
    <property type="match status" value="1"/>
</dbReference>
<keyword evidence="7 9" id="KW-0472">Membrane</keyword>
<comment type="function">
    <text evidence="9">Part of the tripartite ATP-independent periplasmic (TRAP) transport system.</text>
</comment>
<keyword evidence="4 9" id="KW-0997">Cell inner membrane</keyword>
<comment type="subunit">
    <text evidence="9">The complex comprises the extracytoplasmic solute receptor protein and the two transmembrane proteins.</text>
</comment>
<dbReference type="InterPro" id="IPR055348">
    <property type="entry name" value="DctQ"/>
</dbReference>
<feature type="transmembrane region" description="Helical" evidence="9">
    <location>
        <begin position="134"/>
        <end position="151"/>
    </location>
</feature>
<reference evidence="11 12" key="1">
    <citation type="submission" date="2024-07" db="EMBL/GenBank/DDBJ databases">
        <title>Uliginosibacterium flavum JJ3220;KACC:17644.</title>
        <authorList>
            <person name="Kim M.K."/>
        </authorList>
    </citation>
    <scope>NUCLEOTIDE SEQUENCE [LARGE SCALE GENOMIC DNA]</scope>
    <source>
        <strain evidence="11 12">KACC:17644</strain>
    </source>
</reference>
<dbReference type="InterPro" id="IPR007387">
    <property type="entry name" value="TRAP_DctQ"/>
</dbReference>
<organism evidence="11 12">
    <name type="scientific">Uliginosibacterium flavum</name>
    <dbReference type="NCBI Taxonomy" id="1396831"/>
    <lineage>
        <taxon>Bacteria</taxon>
        <taxon>Pseudomonadati</taxon>
        <taxon>Pseudomonadota</taxon>
        <taxon>Betaproteobacteria</taxon>
        <taxon>Rhodocyclales</taxon>
        <taxon>Zoogloeaceae</taxon>
        <taxon>Uliginosibacterium</taxon>
    </lineage>
</organism>
<evidence type="ECO:0000256" key="2">
    <source>
        <dbReference type="ARBA" id="ARBA00022448"/>
    </source>
</evidence>
<evidence type="ECO:0000256" key="4">
    <source>
        <dbReference type="ARBA" id="ARBA00022519"/>
    </source>
</evidence>
<evidence type="ECO:0000256" key="5">
    <source>
        <dbReference type="ARBA" id="ARBA00022692"/>
    </source>
</evidence>
<proteinExistence type="inferred from homology"/>
<dbReference type="Proteomes" id="UP001549691">
    <property type="component" value="Unassembled WGS sequence"/>
</dbReference>
<evidence type="ECO:0000256" key="6">
    <source>
        <dbReference type="ARBA" id="ARBA00022989"/>
    </source>
</evidence>
<evidence type="ECO:0000256" key="7">
    <source>
        <dbReference type="ARBA" id="ARBA00023136"/>
    </source>
</evidence>
<keyword evidence="5 9" id="KW-0812">Transmembrane</keyword>
<keyword evidence="2 9" id="KW-0813">Transport</keyword>
<evidence type="ECO:0000259" key="10">
    <source>
        <dbReference type="Pfam" id="PF04290"/>
    </source>
</evidence>
<comment type="caution">
    <text evidence="11">The sequence shown here is derived from an EMBL/GenBank/DDBJ whole genome shotgun (WGS) entry which is preliminary data.</text>
</comment>
<sequence length="200" mass="21934">MKVLLGVSRAIDALNAWVAKLAIWLVLILVLETAASAIVLKVLDVGSNAFLEIRWYLFSAIFLLGAGYALQKNAHVRIDVLTSRFSRRTQAGIDIFGTLFFLFPVCALIIWLSWQVFANNFASGEDLGSSGSLILWPVRLLVPAGFGLLLLQGLSELIKRIAFLAGHGPDPLDADKKMSAEEELIQEIRRQREAGGEGAR</sequence>
<evidence type="ECO:0000256" key="1">
    <source>
        <dbReference type="ARBA" id="ARBA00004429"/>
    </source>
</evidence>
<evidence type="ECO:0000313" key="12">
    <source>
        <dbReference type="Proteomes" id="UP001549691"/>
    </source>
</evidence>
<dbReference type="RefSeq" id="WP_354600831.1">
    <property type="nucleotide sequence ID" value="NZ_JBEWZI010000008.1"/>
</dbReference>
<name>A0ABV2TKC8_9RHOO</name>
<feature type="domain" description="Tripartite ATP-independent periplasmic transporters DctQ component" evidence="10">
    <location>
        <begin position="52"/>
        <end position="161"/>
    </location>
</feature>
<dbReference type="PANTHER" id="PTHR35011">
    <property type="entry name" value="2,3-DIKETO-L-GULONATE TRAP TRANSPORTER SMALL PERMEASE PROTEIN YIAM"/>
    <property type="match status" value="1"/>
</dbReference>
<protein>
    <recommendedName>
        <fullName evidence="9">TRAP transporter small permease protein</fullName>
    </recommendedName>
</protein>
<gene>
    <name evidence="11" type="ORF">ABXR19_09225</name>
</gene>
<keyword evidence="3" id="KW-1003">Cell membrane</keyword>
<comment type="similarity">
    <text evidence="8 9">Belongs to the TRAP transporter small permease family.</text>
</comment>
<feature type="transmembrane region" description="Helical" evidence="9">
    <location>
        <begin position="53"/>
        <end position="70"/>
    </location>
</feature>
<feature type="transmembrane region" description="Helical" evidence="9">
    <location>
        <begin position="21"/>
        <end position="41"/>
    </location>
</feature>